<evidence type="ECO:0008006" key="3">
    <source>
        <dbReference type="Google" id="ProtNLM"/>
    </source>
</evidence>
<protein>
    <recommendedName>
        <fullName evidence="3">Immunity protein Imm6</fullName>
    </recommendedName>
</protein>
<dbReference type="RefSeq" id="WP_173222492.1">
    <property type="nucleotide sequence ID" value="NZ_CP048104.1"/>
</dbReference>
<sequence length="168" mass="19769">MKWINQISTDARVSFYLVLAEKVIPIIEGAEGYPKAREALDRCWEWVEYKTGSGDQLYELLDDEFTGIEIYAQLEKDPQKSLVWVCIGYALAYTIRKMYEHEGEKYFPEPINLVDEELIDYFMEAIRGLESYQDQWNKELESYLTEHYFDNGEEALISKKEMMSVLSS</sequence>
<dbReference type="EMBL" id="CP048104">
    <property type="protein sequence ID" value="QKG84623.1"/>
    <property type="molecule type" value="Genomic_DNA"/>
</dbReference>
<accession>A0A7D3Y225</accession>
<evidence type="ECO:0000313" key="2">
    <source>
        <dbReference type="Proteomes" id="UP000503088"/>
    </source>
</evidence>
<dbReference type="Pfam" id="PF14434">
    <property type="entry name" value="Imm6"/>
    <property type="match status" value="1"/>
</dbReference>
<dbReference type="KEGG" id="kpul:GXN76_09130"/>
<proteinExistence type="predicted"/>
<reference evidence="1 2" key="1">
    <citation type="submission" date="2020-01" db="EMBL/GenBank/DDBJ databases">
        <authorList>
            <person name="Gulvik C.A."/>
            <person name="Batra D.G."/>
        </authorList>
    </citation>
    <scope>NUCLEOTIDE SEQUENCE [LARGE SCALE GENOMIC DNA]</scope>
    <source>
        <strain evidence="1 2">W9323</strain>
    </source>
</reference>
<dbReference type="Proteomes" id="UP000503088">
    <property type="component" value="Chromosome"/>
</dbReference>
<keyword evidence="2" id="KW-1185">Reference proteome</keyword>
<name>A0A7D3Y225_9BACL</name>
<organism evidence="1 2">
    <name type="scientific">Kroppenstedtia pulmonis</name>
    <dbReference type="NCBI Taxonomy" id="1380685"/>
    <lineage>
        <taxon>Bacteria</taxon>
        <taxon>Bacillati</taxon>
        <taxon>Bacillota</taxon>
        <taxon>Bacilli</taxon>
        <taxon>Bacillales</taxon>
        <taxon>Thermoactinomycetaceae</taxon>
        <taxon>Kroppenstedtia</taxon>
    </lineage>
</organism>
<evidence type="ECO:0000313" key="1">
    <source>
        <dbReference type="EMBL" id="QKG84623.1"/>
    </source>
</evidence>
<dbReference type="InterPro" id="IPR025674">
    <property type="entry name" value="Imm6"/>
</dbReference>
<gene>
    <name evidence="1" type="ORF">GXN76_09130</name>
</gene>
<dbReference type="AlphaFoldDB" id="A0A7D3Y225"/>